<organism evidence="6 7">
    <name type="scientific">Labilibaculum antarcticum</name>
    <dbReference type="NCBI Taxonomy" id="1717717"/>
    <lineage>
        <taxon>Bacteria</taxon>
        <taxon>Pseudomonadati</taxon>
        <taxon>Bacteroidota</taxon>
        <taxon>Bacteroidia</taxon>
        <taxon>Marinilabiliales</taxon>
        <taxon>Marinifilaceae</taxon>
        <taxon>Labilibaculum</taxon>
    </lineage>
</organism>
<dbReference type="GO" id="GO:0032259">
    <property type="term" value="P:methylation"/>
    <property type="evidence" value="ECO:0007669"/>
    <property type="project" value="UniProtKB-KW"/>
</dbReference>
<comment type="pathway">
    <text evidence="1">Cofactor biosynthesis; adenosylcobalamin biosynthesis.</text>
</comment>
<dbReference type="SUPFAM" id="SSF53790">
    <property type="entry name" value="Tetrapyrrole methylase"/>
    <property type="match status" value="1"/>
</dbReference>
<dbReference type="InterPro" id="IPR050714">
    <property type="entry name" value="Cobalamin_biosynth_MTase"/>
</dbReference>
<dbReference type="GO" id="GO:0008276">
    <property type="term" value="F:protein methyltransferase activity"/>
    <property type="evidence" value="ECO:0007669"/>
    <property type="project" value="InterPro"/>
</dbReference>
<dbReference type="Proteomes" id="UP000218267">
    <property type="component" value="Chromosome"/>
</dbReference>
<dbReference type="InterPro" id="IPR029063">
    <property type="entry name" value="SAM-dependent_MTases_sf"/>
</dbReference>
<dbReference type="UniPathway" id="UPA00148"/>
<keyword evidence="3 6" id="KW-0489">Methyltransferase</keyword>
<dbReference type="PANTHER" id="PTHR43182:SF1">
    <property type="entry name" value="COBALT-PRECORRIN-7 C(5)-METHYLTRANSFERASE"/>
    <property type="match status" value="1"/>
</dbReference>
<evidence type="ECO:0000256" key="4">
    <source>
        <dbReference type="ARBA" id="ARBA00022679"/>
    </source>
</evidence>
<evidence type="ECO:0000313" key="7">
    <source>
        <dbReference type="Proteomes" id="UP000218267"/>
    </source>
</evidence>
<dbReference type="NCBIfam" id="TIGR02467">
    <property type="entry name" value="CbiE"/>
    <property type="match status" value="1"/>
</dbReference>
<keyword evidence="5" id="KW-0949">S-adenosyl-L-methionine</keyword>
<dbReference type="EMBL" id="AP018042">
    <property type="protein sequence ID" value="BAX81801.1"/>
    <property type="molecule type" value="Genomic_DNA"/>
</dbReference>
<keyword evidence="2" id="KW-0169">Cobalamin biosynthesis</keyword>
<dbReference type="InterPro" id="IPR014777">
    <property type="entry name" value="4pyrrole_Mease_sub1"/>
</dbReference>
<evidence type="ECO:0000256" key="2">
    <source>
        <dbReference type="ARBA" id="ARBA00022573"/>
    </source>
</evidence>
<keyword evidence="7" id="KW-1185">Reference proteome</keyword>
<dbReference type="NCBIfam" id="TIGR02469">
    <property type="entry name" value="CbiT"/>
    <property type="match status" value="1"/>
</dbReference>
<reference evidence="7" key="2">
    <citation type="journal article" date="2020" name="Antonie Van Leeuwenhoek">
        <title>Labilibaculum antarcticum sp. nov., a novel facultative anaerobic, psychrotorelant bacterium isolated from marine sediment of Antarctica.</title>
        <authorList>
            <person name="Watanabe M."/>
            <person name="Kojima H."/>
            <person name="Fukui M."/>
        </authorList>
    </citation>
    <scope>NUCLEOTIDE SEQUENCE [LARGE SCALE GENOMIC DNA]</scope>
    <source>
        <strain evidence="7">SPP2</strain>
    </source>
</reference>
<dbReference type="GO" id="GO:0009236">
    <property type="term" value="P:cobalamin biosynthetic process"/>
    <property type="evidence" value="ECO:0007669"/>
    <property type="project" value="UniProtKB-UniPathway"/>
</dbReference>
<reference evidence="6 7" key="1">
    <citation type="journal article" date="2018" name="Mar. Genomics">
        <title>Complete genome sequence of Marinifilaceae bacterium strain SPP2, isolated from the Antarctic marine sediment.</title>
        <authorList>
            <person name="Watanabe M."/>
            <person name="Kojima H."/>
            <person name="Fukui M."/>
        </authorList>
    </citation>
    <scope>NUCLEOTIDE SEQUENCE [LARGE SCALE GENOMIC DNA]</scope>
    <source>
        <strain evidence="6 7">SPP2</strain>
    </source>
</reference>
<dbReference type="InterPro" id="IPR035996">
    <property type="entry name" value="4pyrrol_Methylase_sf"/>
</dbReference>
<dbReference type="PIRSF" id="PIRSF036428">
    <property type="entry name" value="CobL"/>
    <property type="match status" value="1"/>
</dbReference>
<dbReference type="CDD" id="cd11644">
    <property type="entry name" value="Precorrin-6Y-MT"/>
    <property type="match status" value="1"/>
</dbReference>
<evidence type="ECO:0000313" key="6">
    <source>
        <dbReference type="EMBL" id="BAX81801.1"/>
    </source>
</evidence>
<proteinExistence type="predicted"/>
<name>A0A1Y1CRC6_9BACT</name>
<evidence type="ECO:0000256" key="1">
    <source>
        <dbReference type="ARBA" id="ARBA00004953"/>
    </source>
</evidence>
<protein>
    <submittedName>
        <fullName evidence="6">Bifunctional cobalt-precorrin-7 (C(5))-methyltransferase/cobalt-precorrin-6B (C(15))-methyltransferase</fullName>
    </submittedName>
</protein>
<accession>A0A1Y1CRC6</accession>
<sequence length="411" mass="46915">MFNFYIIGIPDRMEVSLSDEVKEVLQNHHYFSGGKRHRDLVASYLPENAKWIDIVVPLEGTFMVYEQIDQPIVVIASGDPLFFGIGNTIKRRFPDTKIKVYPYFNSLQLLAHEFQLAYGEMTICTLTGRDWVNLDQELIQGKKCIGVLTDKKKTPATIAARMLEAGFDNYKMIVGSKLGGDEQYCTEISLQNVIDKDFAHPNCLILIQQKEIKRTLGIHEADFHILNGRPKMITKRSIRLNSISFLELNDAKHLWDVGYCTGSVSIEAKQFAPHLQVTAFERREESKELLKLNQRKFCVPGIEGIHDDFFNIDLSTIKKPDRIFIGGHGGKLNEMMQRLHAVLQEDGIIVFNAVSEATKQDFLQAAKELQMEITDQMSLQQDDFNPIVIYQARKRCNHEGVESKARSSTKE</sequence>
<dbReference type="PANTHER" id="PTHR43182">
    <property type="entry name" value="COBALT-PRECORRIN-6B C(15)-METHYLTRANSFERASE (DECARBOXYLATING)"/>
    <property type="match status" value="1"/>
</dbReference>
<dbReference type="InterPro" id="IPR012818">
    <property type="entry name" value="CbiE"/>
</dbReference>
<evidence type="ECO:0000256" key="3">
    <source>
        <dbReference type="ARBA" id="ARBA00022603"/>
    </source>
</evidence>
<dbReference type="RefSeq" id="WP_096431522.1">
    <property type="nucleotide sequence ID" value="NZ_AP018042.1"/>
</dbReference>
<dbReference type="SUPFAM" id="SSF53335">
    <property type="entry name" value="S-adenosyl-L-methionine-dependent methyltransferases"/>
    <property type="match status" value="1"/>
</dbReference>
<gene>
    <name evidence="6" type="ORF">ALGA_3503</name>
</gene>
<dbReference type="InterPro" id="IPR006365">
    <property type="entry name" value="Cbl_synth_CobL"/>
</dbReference>
<evidence type="ECO:0000256" key="5">
    <source>
        <dbReference type="ARBA" id="ARBA00022691"/>
    </source>
</evidence>
<keyword evidence="4 6" id="KW-0808">Transferase</keyword>
<dbReference type="Gene3D" id="3.40.1010.10">
    <property type="entry name" value="Cobalt-precorrin-4 Transmethylase, Domain 1"/>
    <property type="match status" value="1"/>
</dbReference>
<dbReference type="OrthoDB" id="9780707at2"/>
<dbReference type="CDD" id="cd02440">
    <property type="entry name" value="AdoMet_MTases"/>
    <property type="match status" value="1"/>
</dbReference>
<dbReference type="InterPro" id="IPR014008">
    <property type="entry name" value="Cbl_synth_MTase_CbiT"/>
</dbReference>
<dbReference type="KEGG" id="mbas:ALGA_3503"/>
<dbReference type="Gene3D" id="3.40.50.150">
    <property type="entry name" value="Vaccinia Virus protein VP39"/>
    <property type="match status" value="1"/>
</dbReference>
<dbReference type="AlphaFoldDB" id="A0A1Y1CRC6"/>